<keyword evidence="4" id="KW-1185">Reference proteome</keyword>
<dbReference type="AlphaFoldDB" id="A0A4Q2D0R2"/>
<evidence type="ECO:0000256" key="1">
    <source>
        <dbReference type="SAM" id="MobiDB-lite"/>
    </source>
</evidence>
<feature type="transmembrane region" description="Helical" evidence="2">
    <location>
        <begin position="7"/>
        <end position="29"/>
    </location>
</feature>
<reference evidence="3 4" key="1">
    <citation type="submission" date="2019-01" db="EMBL/GenBank/DDBJ databases">
        <title>Draft genome sequence of Psathyrella aberdarensis IHI B618.</title>
        <authorList>
            <person name="Buettner E."/>
            <person name="Kellner H."/>
        </authorList>
    </citation>
    <scope>NUCLEOTIDE SEQUENCE [LARGE SCALE GENOMIC DNA]</scope>
    <source>
        <strain evidence="3 4">IHI B618</strain>
    </source>
</reference>
<keyword evidence="2" id="KW-1133">Transmembrane helix</keyword>
<keyword evidence="2" id="KW-0812">Transmembrane</keyword>
<feature type="transmembrane region" description="Helical" evidence="2">
    <location>
        <begin position="41"/>
        <end position="66"/>
    </location>
</feature>
<dbReference type="OrthoDB" id="3037953at2759"/>
<organism evidence="3 4">
    <name type="scientific">Candolleomyces aberdarensis</name>
    <dbReference type="NCBI Taxonomy" id="2316362"/>
    <lineage>
        <taxon>Eukaryota</taxon>
        <taxon>Fungi</taxon>
        <taxon>Dikarya</taxon>
        <taxon>Basidiomycota</taxon>
        <taxon>Agaricomycotina</taxon>
        <taxon>Agaricomycetes</taxon>
        <taxon>Agaricomycetidae</taxon>
        <taxon>Agaricales</taxon>
        <taxon>Agaricineae</taxon>
        <taxon>Psathyrellaceae</taxon>
        <taxon>Candolleomyces</taxon>
    </lineage>
</organism>
<evidence type="ECO:0000313" key="3">
    <source>
        <dbReference type="EMBL" id="RXW12322.1"/>
    </source>
</evidence>
<feature type="region of interest" description="Disordered" evidence="1">
    <location>
        <begin position="120"/>
        <end position="153"/>
    </location>
</feature>
<sequence length="153" mass="17031">MQLYTGPVAILIESALPLTLFGTIAAILQQLNMYPYTQSEGYLVCYSLFGGLFYSFCALSPHMIIFRVTIGRSFTKFPSVKDGVVSNPIRFAHQTVESAFLQSSFNREFGRNCYGTPYAEQGNTGGRPLGNQNPIIEITQEKRDNNGDVEKVE</sequence>
<name>A0A4Q2D0R2_9AGAR</name>
<feature type="compositionally biased region" description="Basic and acidic residues" evidence="1">
    <location>
        <begin position="139"/>
        <end position="153"/>
    </location>
</feature>
<proteinExistence type="predicted"/>
<accession>A0A4Q2D0R2</accession>
<dbReference type="EMBL" id="SDEE01001290">
    <property type="protein sequence ID" value="RXW12322.1"/>
    <property type="molecule type" value="Genomic_DNA"/>
</dbReference>
<dbReference type="Proteomes" id="UP000290288">
    <property type="component" value="Unassembled WGS sequence"/>
</dbReference>
<keyword evidence="2" id="KW-0472">Membrane</keyword>
<gene>
    <name evidence="3" type="ORF">EST38_g13532</name>
</gene>
<evidence type="ECO:0000313" key="4">
    <source>
        <dbReference type="Proteomes" id="UP000290288"/>
    </source>
</evidence>
<protein>
    <submittedName>
        <fullName evidence="3">Uncharacterized protein</fullName>
    </submittedName>
</protein>
<evidence type="ECO:0000256" key="2">
    <source>
        <dbReference type="SAM" id="Phobius"/>
    </source>
</evidence>
<comment type="caution">
    <text evidence="3">The sequence shown here is derived from an EMBL/GenBank/DDBJ whole genome shotgun (WGS) entry which is preliminary data.</text>
</comment>